<name>E9CKG7_9GAMM</name>
<sequence length="179" mass="20737">MGSKPPSLNFNLGGFLRRRNLYRHPLLQLLARDLDAALFQLIRQVEQGCGALETSQPFLCPIQQCFQCQWPLAVDHRHRALTKLHIIHRYYKHLQNLWVCCQYALNIFRLYAFPTTEKQVVQPTENSQLPLHHHAAILGMEPALVIGQRLQTTLPPIAQRQALRTNPYLLIHQFNFATV</sequence>
<dbReference type="HOGENOM" id="CLU_1502468_0_0_6"/>
<reference evidence="2" key="1">
    <citation type="journal article" date="2011" name="Genome Biol. Evol.">
        <title>Massive genomic decay in Serratia symbiotica, a recently evolved symbiont of aphids.</title>
        <authorList>
            <person name="Burke G.R."/>
            <person name="Moran N.A."/>
        </authorList>
    </citation>
    <scope>NUCLEOTIDE SEQUENCE [LARGE SCALE GENOMIC DNA]</scope>
    <source>
        <strain evidence="2">Tucson</strain>
    </source>
</reference>
<organism evidence="1 2">
    <name type="scientific">Serratia symbiotica str. Tucson</name>
    <dbReference type="NCBI Taxonomy" id="914128"/>
    <lineage>
        <taxon>Bacteria</taxon>
        <taxon>Pseudomonadati</taxon>
        <taxon>Pseudomonadota</taxon>
        <taxon>Gammaproteobacteria</taxon>
        <taxon>Enterobacterales</taxon>
        <taxon>Yersiniaceae</taxon>
        <taxon>Serratia</taxon>
        <taxon>Serratia symbiotica</taxon>
    </lineage>
</organism>
<dbReference type="AlphaFoldDB" id="E9CKG7"/>
<dbReference type="Proteomes" id="UP000013568">
    <property type="component" value="Unassembled WGS sequence"/>
</dbReference>
<protein>
    <submittedName>
        <fullName evidence="1">Uncharacterized protein</fullName>
    </submittedName>
</protein>
<proteinExistence type="predicted"/>
<accession>E9CKG7</accession>
<evidence type="ECO:0000313" key="1">
    <source>
        <dbReference type="EMBL" id="EFW12925.1"/>
    </source>
</evidence>
<dbReference type="EMBL" id="GL636101">
    <property type="protein sequence ID" value="EFW12925.1"/>
    <property type="molecule type" value="Genomic_DNA"/>
</dbReference>
<evidence type="ECO:0000313" key="2">
    <source>
        <dbReference type="Proteomes" id="UP000013568"/>
    </source>
</evidence>
<gene>
    <name evidence="1" type="ORF">SSYM_0628</name>
</gene>
<keyword evidence="2" id="KW-1185">Reference proteome</keyword>